<dbReference type="InterPro" id="IPR021133">
    <property type="entry name" value="HEAT_type_2"/>
</dbReference>
<evidence type="ECO:0000313" key="6">
    <source>
        <dbReference type="Proteomes" id="UP001165065"/>
    </source>
</evidence>
<evidence type="ECO:0000259" key="4">
    <source>
        <dbReference type="SMART" id="SM01349"/>
    </source>
</evidence>
<dbReference type="InterPro" id="IPR016024">
    <property type="entry name" value="ARM-type_fold"/>
</dbReference>
<dbReference type="InterPro" id="IPR011989">
    <property type="entry name" value="ARM-like"/>
</dbReference>
<proteinExistence type="predicted"/>
<organism evidence="5 6">
    <name type="scientific">Triparma columacea</name>
    <dbReference type="NCBI Taxonomy" id="722753"/>
    <lineage>
        <taxon>Eukaryota</taxon>
        <taxon>Sar</taxon>
        <taxon>Stramenopiles</taxon>
        <taxon>Ochrophyta</taxon>
        <taxon>Bolidophyceae</taxon>
        <taxon>Parmales</taxon>
        <taxon>Triparmaceae</taxon>
        <taxon>Triparma</taxon>
    </lineage>
</organism>
<keyword evidence="6" id="KW-1185">Reference proteome</keyword>
<dbReference type="Proteomes" id="UP001165065">
    <property type="component" value="Unassembled WGS sequence"/>
</dbReference>
<reference evidence="6" key="1">
    <citation type="journal article" date="2023" name="Commun. Biol.">
        <title>Genome analysis of Parmales, the sister group of diatoms, reveals the evolutionary specialization of diatoms from phago-mixotrophs to photoautotrophs.</title>
        <authorList>
            <person name="Ban H."/>
            <person name="Sato S."/>
            <person name="Yoshikawa S."/>
            <person name="Yamada K."/>
            <person name="Nakamura Y."/>
            <person name="Ichinomiya M."/>
            <person name="Sato N."/>
            <person name="Blanc-Mathieu R."/>
            <person name="Endo H."/>
            <person name="Kuwata A."/>
            <person name="Ogata H."/>
        </authorList>
    </citation>
    <scope>NUCLEOTIDE SEQUENCE [LARGE SCALE GENOMIC DNA]</scope>
</reference>
<protein>
    <recommendedName>
        <fullName evidence="4">TOG domain-containing protein</fullName>
    </recommendedName>
</protein>
<accession>A0A9W7L5U1</accession>
<dbReference type="PANTHER" id="PTHR23346:SF7">
    <property type="entry name" value="STALLED RIBOSOME SENSOR GCN1"/>
    <property type="match status" value="1"/>
</dbReference>
<keyword evidence="1" id="KW-0677">Repeat</keyword>
<dbReference type="PROSITE" id="PS50077">
    <property type="entry name" value="HEAT_REPEAT"/>
    <property type="match status" value="5"/>
</dbReference>
<dbReference type="GO" id="GO:0034198">
    <property type="term" value="P:cellular response to amino acid starvation"/>
    <property type="evidence" value="ECO:0007669"/>
    <property type="project" value="TreeGrafter"/>
</dbReference>
<dbReference type="OrthoDB" id="5148094at2759"/>
<dbReference type="Pfam" id="PF23271">
    <property type="entry name" value="HEAT_GCN1"/>
    <property type="match status" value="1"/>
</dbReference>
<feature type="repeat" description="HEAT" evidence="2">
    <location>
        <begin position="1570"/>
        <end position="1608"/>
    </location>
</feature>
<dbReference type="GO" id="GO:0006417">
    <property type="term" value="P:regulation of translation"/>
    <property type="evidence" value="ECO:0007669"/>
    <property type="project" value="TreeGrafter"/>
</dbReference>
<feature type="repeat" description="HEAT" evidence="2">
    <location>
        <begin position="1728"/>
        <end position="1764"/>
    </location>
</feature>
<evidence type="ECO:0000313" key="5">
    <source>
        <dbReference type="EMBL" id="GMI31676.1"/>
    </source>
</evidence>
<feature type="domain" description="TOG" evidence="4">
    <location>
        <begin position="1275"/>
        <end position="1509"/>
    </location>
</feature>
<feature type="domain" description="TOG" evidence="4">
    <location>
        <begin position="2189"/>
        <end position="2424"/>
    </location>
</feature>
<dbReference type="SMART" id="SM01349">
    <property type="entry name" value="TOG"/>
    <property type="match status" value="2"/>
</dbReference>
<feature type="compositionally biased region" description="Low complexity" evidence="3">
    <location>
        <begin position="656"/>
        <end position="677"/>
    </location>
</feature>
<feature type="repeat" description="HEAT" evidence="2">
    <location>
        <begin position="1690"/>
        <end position="1727"/>
    </location>
</feature>
<dbReference type="SUPFAM" id="SSF48371">
    <property type="entry name" value="ARM repeat"/>
    <property type="match status" value="5"/>
</dbReference>
<evidence type="ECO:0000256" key="3">
    <source>
        <dbReference type="SAM" id="MobiDB-lite"/>
    </source>
</evidence>
<evidence type="ECO:0000256" key="1">
    <source>
        <dbReference type="ARBA" id="ARBA00022737"/>
    </source>
</evidence>
<dbReference type="InterPro" id="IPR057546">
    <property type="entry name" value="HEAT_GCN1"/>
</dbReference>
<gene>
    <name evidence="5" type="ORF">TrCOL_g1939</name>
</gene>
<dbReference type="Pfam" id="PF24987">
    <property type="entry name" value="HEAT_EF3_N"/>
    <property type="match status" value="2"/>
</dbReference>
<sequence length="2583" mass="272856">MANLLLPPSPPPPPTTNSPSPVALFTKSLTAAVTSLLSSSPNLPALLTTFFLPIATSPSSSSFSTSASIIALLSPIAHTAAILPVYAKAALTPTTTQTALFALSPFIGATAPTDILESLAGPLTLKLKSSPESSLPLVLSFLTSLPSTSLTSSFITSTNLPEALLKQLKSTKLEMSDLALSSYLAALSSAEDTDSTDTLLSPLITSLSTITQSPNQYNALKVLAFSPTDTLAPTIVAQVSKILPKTASAPANQSLAYKLLLLLHFQHSTAAPPSLILPGLTSTLSSIPPKPTTSQTQNIRAQLDSLTTLYASGSNVPDELVPKLTKIVTSALSSKSATPQLEAIMSLRLLTLSPLPPDSPLEKAFTSSSSFLYAASLTTSSDPLIKHVPHVFLNYASNSPANDIFSSPSSLASSTLASLLTHPTGGAIRRSSLSALHSLIPHLDAVPTPLDPTTPLDELGNALYNLVITKGKKENKSKGELAAERVAVEPCDDRPRVSKCPPPSFNTRAVAVSSATLLSSGVLSPTVFLLSFVSNKTLFDSILPLYATHIVNPSFPTTLCATVIKALSSSNDLLSSAAVNLISALTDLASVFDPEFDDESDFAPHVPATQSFIIKLLAPQIVGSLETVSSAVSEVTDEELAIYGHPEGELYESELSSSSSKSNSAAQSAPSKSSNVKKSTKTRKGKGNFGADFKDEEWEREVKKELEKKKPSKDVLVARTYTPAELKIIKAQSTSRASTSALFSTFCSHLSAIQAIADTDCSIGNACLPSFAAPVLELSLPPLTPMPLREPAFAALVSLCSTIYELPPSSSTPLAATLTLTNNGSSPLPSPCHSAAAVIEAIVDSPPPLSGNSFHLVFPVLKAALVGQQRSSQVADSALSILHLHAPVVPTSPPVHALRRQMTEAILSLLSHDRHKTFTNPTPSEALQSIFNTPDLSTPVSTSELSPLLNDQGALGRKAAQIAALLALSTVTTYQSLSANPLVESRVFSLRYSSDPEISAAADATYVSLKGSSASPDVPPPPPSKLLAIPLINLLTSSPSTPTALAAFTSLHPSTIPTVLSKLLSTYISSFPTKFPTSESKASRNSKSLLEAQFLAPPSASKKGGDSSSTLDSAELQSSRSGVIVAICEIADFTPPPLLDSEHVSLLTTFILSYALTDPFDSIRAKGVEAGRKIVKSFGASNLPYLLPLLEATLSTGKPPPPPPSSSSSIDLAKVVNQVWATDYRKEGAVVLLGSAALHLAEDDVKIASTIALLMDALDTPSESVQSSVATVLSPLMKKGDTKDRAEEIIDSLMKKTLKEPKLAPRRGAAFGIASVVKGFGIASLKKYEIVTRLMDAMTCTYAVSKEGALFAVELLCERLGLLFEPYIIVLLPALLKTFGDSSDHVRIAAGNTAGLIMSKLSAHGVKLVMPAVLKAFDEDNWRAKQASIRMLGAMTNCAPKQLASCLPKIVPKLTEAFSDTHPKVKASAESALQSIVTVIRNPEVASLSKVLLKALVDPANSTKKGLEGLLSTEFLHAIDAPSLALLIPVLQRGLKDKSGVAKRQSALIIGNMVTMCNDAKDFAPYMSTLLPGLKATLLDPIPDVRTTASKSIGSLARGLGVEQLPDLEPWLRETLKSEDGTSVERSGAAQGLCEYLVAKGGNTIFEVMTNELIPLSTHPKATTREGVLWVLTFLPNILNQNYSPLIDPTLPALLSGLSDESEPVREVAMRAGRVLIRSMGKTHTAKILPALESGLLNDNYRIRMASLNLIGDLLSLLGGVQISGVGSEDDTKGAEKAQAQIALALGSETRARVLARLYMSRSDTSSVVRQGAIQVWKTVVSVTPRTLREILPVLISHVVEALASNNSEMTTVAGRCLGDIVKKLGDSVLPEVIPILQNALYEGDETTRRGVCVGLSEIIEGGSKEVITKFMDTVSAAVRDALCDPDDGVRRLAAGCFQQLCSSVGGSSITEIIVPSLLVKLEKGSQEGGGEDGRRALLGLKEVLRIRSRELLPYLVPKLLSDGITTKNAVILNNVIEATGHAIHMHLLTIIPEITIALSECDVEDTDRMQQLQGVVRSLSSNIAEDGVNWLVSELAKKCGHDKPHVRKAAVYMLGVFAEERKVYGDFSDQVPILLREVLNRLVDESDDVLEANSAALTSVMKSVPPEELVRHVEFSHNLINSLVSEARRKKGGVGDGEFLMPGFCRKKGLDALIPMYHHAVLNAGTRGIAAKGIGELIEMTDPKFLAATVVVKFVGPLIRVVGDRNVPSTKAAIIETLHVILNKAGKALRAFVPQLQTTFLKALGDTHRSVRVAAAQALGDLMALASRVDPLITELTNQSLSASVAAVQTAHLQALSKVLVEGGSKSKKPEVIEAAFEASKDLVGASDEGVRLGAGGVLGACVVLLGQKRGLEVLEDEGESDGAKRAITIRCALEKLDLAEVSDELLDRLSSEAITFAGDVGAKSASRCAGCRAFGVLINPANVSNFVPTVIKNLAIADGMDDINVATLVGLKTAGIRNPGIFLSPGSFKMVSAAVNLSKLGNSRAQYVSNKFLYAAFGLDNGSDGVDKFAKLAGGDVGRMARELASKVVGKLKDVYLEDDL</sequence>
<feature type="repeat" description="HEAT" evidence="2">
    <location>
        <begin position="1371"/>
        <end position="1407"/>
    </location>
</feature>
<dbReference type="Gene3D" id="1.25.10.10">
    <property type="entry name" value="Leucine-rich Repeat Variant"/>
    <property type="match status" value="5"/>
</dbReference>
<name>A0A9W7L5U1_9STRA</name>
<dbReference type="PANTHER" id="PTHR23346">
    <property type="entry name" value="TRANSLATIONAL ACTIVATOR GCN1-RELATED"/>
    <property type="match status" value="1"/>
</dbReference>
<dbReference type="InterPro" id="IPR034085">
    <property type="entry name" value="TOG"/>
</dbReference>
<evidence type="ECO:0000256" key="2">
    <source>
        <dbReference type="PROSITE-ProRule" id="PRU00103"/>
    </source>
</evidence>
<dbReference type="EMBL" id="BRYA01000010">
    <property type="protein sequence ID" value="GMI31676.1"/>
    <property type="molecule type" value="Genomic_DNA"/>
</dbReference>
<comment type="caution">
    <text evidence="5">The sequence shown here is derived from an EMBL/GenBank/DDBJ whole genome shotgun (WGS) entry which is preliminary data.</text>
</comment>
<feature type="repeat" description="HEAT" evidence="2">
    <location>
        <begin position="1450"/>
        <end position="1488"/>
    </location>
</feature>
<dbReference type="Pfam" id="PF24984">
    <property type="entry name" value="HEAT_EF3_GNC1"/>
    <property type="match status" value="1"/>
</dbReference>
<feature type="region of interest" description="Disordered" evidence="3">
    <location>
        <begin position="653"/>
        <end position="691"/>
    </location>
</feature>
<dbReference type="GO" id="GO:0019887">
    <property type="term" value="F:protein kinase regulator activity"/>
    <property type="evidence" value="ECO:0007669"/>
    <property type="project" value="TreeGrafter"/>
</dbReference>
<dbReference type="GO" id="GO:0005829">
    <property type="term" value="C:cytosol"/>
    <property type="evidence" value="ECO:0007669"/>
    <property type="project" value="TreeGrafter"/>
</dbReference>